<comment type="caution">
    <text evidence="4">The sequence shown here is derived from an EMBL/GenBank/DDBJ whole genome shotgun (WGS) entry which is preliminary data.</text>
</comment>
<dbReference type="GO" id="GO:0016887">
    <property type="term" value="F:ATP hydrolysis activity"/>
    <property type="evidence" value="ECO:0007669"/>
    <property type="project" value="InterPro"/>
</dbReference>
<keyword evidence="2" id="KW-0067">ATP-binding</keyword>
<dbReference type="Proteomes" id="UP000190023">
    <property type="component" value="Unassembled WGS sequence"/>
</dbReference>
<comment type="similarity">
    <text evidence="1 2">Belongs to the GSP E family.</text>
</comment>
<dbReference type="InterPro" id="IPR027417">
    <property type="entry name" value="P-loop_NTPase"/>
</dbReference>
<dbReference type="AlphaFoldDB" id="A0A1T0AX05"/>
<feature type="domain" description="Bacterial type II secretion system protein E" evidence="3">
    <location>
        <begin position="166"/>
        <end position="324"/>
    </location>
</feature>
<keyword evidence="2" id="KW-0547">Nucleotide-binding</keyword>
<evidence type="ECO:0000259" key="3">
    <source>
        <dbReference type="Pfam" id="PF00437"/>
    </source>
</evidence>
<dbReference type="Gene3D" id="3.40.50.300">
    <property type="entry name" value="P-loop containing nucleotide triphosphate hydrolases"/>
    <property type="match status" value="1"/>
</dbReference>
<dbReference type="STRING" id="123822.B0188_08695"/>
<keyword evidence="5" id="KW-1185">Reference proteome</keyword>
<dbReference type="InterPro" id="IPR014155">
    <property type="entry name" value="VirB11"/>
</dbReference>
<comment type="function">
    <text evidence="2">Part of the Type IV secretion system.</text>
</comment>
<dbReference type="GO" id="GO:0043684">
    <property type="term" value="C:type IV secretion system complex"/>
    <property type="evidence" value="ECO:0007669"/>
    <property type="project" value="UniProtKB-UniRule"/>
</dbReference>
<evidence type="ECO:0000256" key="2">
    <source>
        <dbReference type="RuleBase" id="RU366071"/>
    </source>
</evidence>
<dbReference type="SUPFAM" id="SSF52540">
    <property type="entry name" value="P-loop containing nucleoside triphosphate hydrolases"/>
    <property type="match status" value="1"/>
</dbReference>
<gene>
    <name evidence="4" type="ORF">B0188_08695</name>
</gene>
<protein>
    <recommendedName>
        <fullName evidence="2">Type IV secretion system protein</fullName>
    </recommendedName>
</protein>
<dbReference type="PANTHER" id="PTHR30486">
    <property type="entry name" value="TWITCHING MOTILITY PROTEIN PILT"/>
    <property type="match status" value="1"/>
</dbReference>
<sequence>MSIESLTQQHIDSSSMARALLKQIGLQEILDYEGITEVAINQGNEIWFDRGNGWEVKPAPECNLSNLKALANALTVFSGLKLSFDDRNPIASVILPDGERGQIITAPATEYGTISFTLRKPSLTRFTVDDYQNSGRFSNIQIAEAYQKGSIPLYMQEMKKCQKEGRYSDFFRLAASNNMNVIAVGGTGSGKTTFAKAYADLIPHDHRMITVEDVHEVSLPYHPNHLHLFFDSDYQKSGGISPKELIKSGMRMKPDHILLTELRGDETWNYFEALNTGHNGSITSTHANDVSSTLARLTGLVMQSDMGKVLSEAFISKTIASALDVTCFFKHTYMTEILFEPEKKMELIYG</sequence>
<dbReference type="GO" id="GO:0005524">
    <property type="term" value="F:ATP binding"/>
    <property type="evidence" value="ECO:0007669"/>
    <property type="project" value="UniProtKB-UniRule"/>
</dbReference>
<dbReference type="NCBIfam" id="TIGR02788">
    <property type="entry name" value="VirB11"/>
    <property type="match status" value="1"/>
</dbReference>
<dbReference type="GO" id="GO:0044097">
    <property type="term" value="P:secretion by the type IV secretion system"/>
    <property type="evidence" value="ECO:0007669"/>
    <property type="project" value="InterPro"/>
</dbReference>
<evidence type="ECO:0000256" key="1">
    <source>
        <dbReference type="ARBA" id="ARBA00006611"/>
    </source>
</evidence>
<dbReference type="OrthoDB" id="9810761at2"/>
<dbReference type="InterPro" id="IPR050921">
    <property type="entry name" value="T4SS_GSP_E_ATPase"/>
</dbReference>
<dbReference type="Gene3D" id="3.30.450.90">
    <property type="match status" value="1"/>
</dbReference>
<accession>A0A1T0AX05</accession>
<proteinExistence type="inferred from homology"/>
<dbReference type="InterPro" id="IPR001482">
    <property type="entry name" value="T2SS/T4SS_dom"/>
</dbReference>
<dbReference type="EMBL" id="MUYB01000036">
    <property type="protein sequence ID" value="OOS02490.1"/>
    <property type="molecule type" value="Genomic_DNA"/>
</dbReference>
<dbReference type="Pfam" id="PF00437">
    <property type="entry name" value="T2SSE"/>
    <property type="match status" value="1"/>
</dbReference>
<organism evidence="4 5">
    <name type="scientific">[Haemophilus] felis</name>
    <dbReference type="NCBI Taxonomy" id="123822"/>
    <lineage>
        <taxon>Bacteria</taxon>
        <taxon>Pseudomonadati</taxon>
        <taxon>Pseudomonadota</taxon>
        <taxon>Gammaproteobacteria</taxon>
        <taxon>Pasteurellales</taxon>
        <taxon>Pasteurellaceae</taxon>
    </lineage>
</organism>
<evidence type="ECO:0000313" key="5">
    <source>
        <dbReference type="Proteomes" id="UP000190023"/>
    </source>
</evidence>
<evidence type="ECO:0000313" key="4">
    <source>
        <dbReference type="EMBL" id="OOS02490.1"/>
    </source>
</evidence>
<reference evidence="4 5" key="1">
    <citation type="submission" date="2017-02" db="EMBL/GenBank/DDBJ databases">
        <title>Draft genome sequence of Haemophilus felis CCUG 31170 type strain.</title>
        <authorList>
            <person name="Engstrom-Jakobsson H."/>
            <person name="Salva-Serra F."/>
            <person name="Thorell K."/>
            <person name="Gonzales-Siles L."/>
            <person name="Karlsson R."/>
            <person name="Boulund F."/>
            <person name="Engstrand L."/>
            <person name="Kristiansson E."/>
            <person name="Moore E."/>
        </authorList>
    </citation>
    <scope>NUCLEOTIDE SEQUENCE [LARGE SCALE GENOMIC DNA]</scope>
    <source>
        <strain evidence="4 5">CCUG 31170</strain>
    </source>
</reference>
<name>A0A1T0AX05_9PAST</name>
<dbReference type="CDD" id="cd01130">
    <property type="entry name" value="VirB11-like_ATPase"/>
    <property type="match status" value="1"/>
</dbReference>
<dbReference type="PANTHER" id="PTHR30486:SF6">
    <property type="entry name" value="TYPE IV PILUS RETRACTATION ATPASE PILT"/>
    <property type="match status" value="1"/>
</dbReference>